<proteinExistence type="predicted"/>
<dbReference type="InterPro" id="IPR009081">
    <property type="entry name" value="PP-bd_ACP"/>
</dbReference>
<dbReference type="Pfam" id="PF00550">
    <property type="entry name" value="PP-binding"/>
    <property type="match status" value="1"/>
</dbReference>
<feature type="domain" description="Carrier" evidence="4">
    <location>
        <begin position="501"/>
        <end position="577"/>
    </location>
</feature>
<organism evidence="5 6">
    <name type="scientific">Granulicella cerasi</name>
    <dbReference type="NCBI Taxonomy" id="741063"/>
    <lineage>
        <taxon>Bacteria</taxon>
        <taxon>Pseudomonadati</taxon>
        <taxon>Acidobacteriota</taxon>
        <taxon>Terriglobia</taxon>
        <taxon>Terriglobales</taxon>
        <taxon>Acidobacteriaceae</taxon>
        <taxon>Granulicella</taxon>
    </lineage>
</organism>
<dbReference type="PANTHER" id="PTHR45527:SF14">
    <property type="entry name" value="PLIPASTATIN SYNTHASE SUBUNIT B"/>
    <property type="match status" value="1"/>
</dbReference>
<dbReference type="InterPro" id="IPR025110">
    <property type="entry name" value="AMP-bd_C"/>
</dbReference>
<dbReference type="CDD" id="cd17643">
    <property type="entry name" value="A_NRPS_Cytc1-like"/>
    <property type="match status" value="1"/>
</dbReference>
<dbReference type="InterPro" id="IPR045851">
    <property type="entry name" value="AMP-bd_C_sf"/>
</dbReference>
<dbReference type="SUPFAM" id="SSF56801">
    <property type="entry name" value="Acetyl-CoA synthetase-like"/>
    <property type="match status" value="1"/>
</dbReference>
<name>A0ABW1ZCC8_9BACT</name>
<dbReference type="PANTHER" id="PTHR45527">
    <property type="entry name" value="NONRIBOSOMAL PEPTIDE SYNTHETASE"/>
    <property type="match status" value="1"/>
</dbReference>
<dbReference type="Proteomes" id="UP001596391">
    <property type="component" value="Unassembled WGS sequence"/>
</dbReference>
<evidence type="ECO:0000313" key="5">
    <source>
        <dbReference type="EMBL" id="MFC6646346.1"/>
    </source>
</evidence>
<dbReference type="Pfam" id="PF13193">
    <property type="entry name" value="AMP-binding_C"/>
    <property type="match status" value="1"/>
</dbReference>
<sequence length="602" mass="65967">MDLRTFNNLADAFAARAAEQPQALAVTLGDRSASYGDLDRMATNVACALQARGVQRGDLVALVCDRTIELIAAMLGVTRVGAAYLPIDPRYPQARITQTLEDARPRIVFADDGNVAADALLLSEAVAFHGETRAWPERSREDLAYVIYTSGSTGKPKGVMVSEGNVLRLFTATEPWYSFHASDVWTMFHSPSFDFSVWEIWGALLYGGRLVLVPFETCRDPEAVCALIEREGVTVFNQSPAAFNLLMQAEARKPEMVRSLRYVIFGGEALNLRSLAPWFARHGDAQPQLINMYGITETTVHVMYRRVYAGDAANENDSLIGVAIPDLELHLLDENLQPTTEGELFVGGAGVAHGYLNLPELTAQRFIANPFGEGKLYRSGDLARRREDGELAYLGRGDRQVKLRGYRIELGEIEAVLLKHPQVKQVVADVAAGSSLLCAYFVGEAEPATLASFATQHLPEHMRPNRFIAIDAVPLTINGKIDRKALALLGEQKPAAATHHTSLSSAETKIAFAWRNVLALDATPHPEQNFFEAGGTSLLLHKLRTELEHTLAQPISILTLFQFPSIRSLATALEAKPQTQAPSTPSRTGFRPIRLPGKVTQS</sequence>
<evidence type="ECO:0000256" key="2">
    <source>
        <dbReference type="ARBA" id="ARBA00022553"/>
    </source>
</evidence>
<dbReference type="Gene3D" id="3.30.300.30">
    <property type="match status" value="1"/>
</dbReference>
<keyword evidence="6" id="KW-1185">Reference proteome</keyword>
<dbReference type="PROSITE" id="PS00455">
    <property type="entry name" value="AMP_BINDING"/>
    <property type="match status" value="1"/>
</dbReference>
<dbReference type="Pfam" id="PF00501">
    <property type="entry name" value="AMP-binding"/>
    <property type="match status" value="1"/>
</dbReference>
<dbReference type="Gene3D" id="3.40.50.12780">
    <property type="entry name" value="N-terminal domain of ligase-like"/>
    <property type="match status" value="1"/>
</dbReference>
<dbReference type="InterPro" id="IPR000873">
    <property type="entry name" value="AMP-dep_synth/lig_dom"/>
</dbReference>
<evidence type="ECO:0000259" key="4">
    <source>
        <dbReference type="PROSITE" id="PS50075"/>
    </source>
</evidence>
<dbReference type="InterPro" id="IPR036736">
    <property type="entry name" value="ACP-like_sf"/>
</dbReference>
<dbReference type="InterPro" id="IPR042099">
    <property type="entry name" value="ANL_N_sf"/>
</dbReference>
<gene>
    <name evidence="5" type="ORF">ACFQBQ_12275</name>
</gene>
<dbReference type="EMBL" id="JBHSWI010000001">
    <property type="protein sequence ID" value="MFC6646346.1"/>
    <property type="molecule type" value="Genomic_DNA"/>
</dbReference>
<dbReference type="PROSITE" id="PS50075">
    <property type="entry name" value="CARRIER"/>
    <property type="match status" value="1"/>
</dbReference>
<dbReference type="InterPro" id="IPR020806">
    <property type="entry name" value="PKS_PP-bd"/>
</dbReference>
<reference evidence="6" key="1">
    <citation type="journal article" date="2019" name="Int. J. Syst. Evol. Microbiol.">
        <title>The Global Catalogue of Microorganisms (GCM) 10K type strain sequencing project: providing services to taxonomists for standard genome sequencing and annotation.</title>
        <authorList>
            <consortium name="The Broad Institute Genomics Platform"/>
            <consortium name="The Broad Institute Genome Sequencing Center for Infectious Disease"/>
            <person name="Wu L."/>
            <person name="Ma J."/>
        </authorList>
    </citation>
    <scope>NUCLEOTIDE SEQUENCE [LARGE SCALE GENOMIC DNA]</scope>
    <source>
        <strain evidence="6">CGMCC 1.16026</strain>
    </source>
</reference>
<evidence type="ECO:0000256" key="1">
    <source>
        <dbReference type="ARBA" id="ARBA00022450"/>
    </source>
</evidence>
<feature type="region of interest" description="Disordered" evidence="3">
    <location>
        <begin position="574"/>
        <end position="602"/>
    </location>
</feature>
<dbReference type="InterPro" id="IPR020459">
    <property type="entry name" value="AMP-binding"/>
</dbReference>
<accession>A0ABW1ZCC8</accession>
<dbReference type="InterPro" id="IPR010071">
    <property type="entry name" value="AA_adenyl_dom"/>
</dbReference>
<keyword evidence="2" id="KW-0597">Phosphoprotein</keyword>
<dbReference type="NCBIfam" id="TIGR01733">
    <property type="entry name" value="AA-adenyl-dom"/>
    <property type="match status" value="1"/>
</dbReference>
<dbReference type="SUPFAM" id="SSF47336">
    <property type="entry name" value="ACP-like"/>
    <property type="match status" value="1"/>
</dbReference>
<dbReference type="PRINTS" id="PR00154">
    <property type="entry name" value="AMPBINDING"/>
</dbReference>
<dbReference type="Gene3D" id="1.10.1200.10">
    <property type="entry name" value="ACP-like"/>
    <property type="match status" value="1"/>
</dbReference>
<keyword evidence="1" id="KW-0596">Phosphopantetheine</keyword>
<dbReference type="InterPro" id="IPR020845">
    <property type="entry name" value="AMP-binding_CS"/>
</dbReference>
<protein>
    <submittedName>
        <fullName evidence="5">Amino acid adenylation domain-containing protein</fullName>
    </submittedName>
</protein>
<dbReference type="RefSeq" id="WP_263370023.1">
    <property type="nucleotide sequence ID" value="NZ_JAGSYD010000001.1"/>
</dbReference>
<evidence type="ECO:0000313" key="6">
    <source>
        <dbReference type="Proteomes" id="UP001596391"/>
    </source>
</evidence>
<evidence type="ECO:0000256" key="3">
    <source>
        <dbReference type="SAM" id="MobiDB-lite"/>
    </source>
</evidence>
<comment type="caution">
    <text evidence="5">The sequence shown here is derived from an EMBL/GenBank/DDBJ whole genome shotgun (WGS) entry which is preliminary data.</text>
</comment>
<feature type="compositionally biased region" description="Polar residues" evidence="3">
    <location>
        <begin position="577"/>
        <end position="587"/>
    </location>
</feature>
<dbReference type="SMART" id="SM00823">
    <property type="entry name" value="PKS_PP"/>
    <property type="match status" value="1"/>
</dbReference>